<proteinExistence type="inferred from homology"/>
<evidence type="ECO:0000313" key="5">
    <source>
        <dbReference type="Proteomes" id="UP001329430"/>
    </source>
</evidence>
<organism evidence="4 5">
    <name type="scientific">Pyrocoelia pectoralis</name>
    <dbReference type="NCBI Taxonomy" id="417401"/>
    <lineage>
        <taxon>Eukaryota</taxon>
        <taxon>Metazoa</taxon>
        <taxon>Ecdysozoa</taxon>
        <taxon>Arthropoda</taxon>
        <taxon>Hexapoda</taxon>
        <taxon>Insecta</taxon>
        <taxon>Pterygota</taxon>
        <taxon>Neoptera</taxon>
        <taxon>Endopterygota</taxon>
        <taxon>Coleoptera</taxon>
        <taxon>Polyphaga</taxon>
        <taxon>Elateriformia</taxon>
        <taxon>Elateroidea</taxon>
        <taxon>Lampyridae</taxon>
        <taxon>Lampyrinae</taxon>
        <taxon>Pyrocoelia</taxon>
    </lineage>
</organism>
<feature type="domain" description="Sulfotransferase" evidence="3">
    <location>
        <begin position="51"/>
        <end position="315"/>
    </location>
</feature>
<evidence type="ECO:0000256" key="2">
    <source>
        <dbReference type="ARBA" id="ARBA00022679"/>
    </source>
</evidence>
<dbReference type="AlphaFoldDB" id="A0AAN7VF06"/>
<dbReference type="GO" id="GO:0008146">
    <property type="term" value="F:sulfotransferase activity"/>
    <property type="evidence" value="ECO:0007669"/>
    <property type="project" value="InterPro"/>
</dbReference>
<keyword evidence="2" id="KW-0808">Transferase</keyword>
<dbReference type="PANTHER" id="PTHR11783">
    <property type="entry name" value="SULFOTRANSFERASE SULT"/>
    <property type="match status" value="1"/>
</dbReference>
<comment type="similarity">
    <text evidence="1">Belongs to the sulfotransferase 1 family.</text>
</comment>
<evidence type="ECO:0000256" key="1">
    <source>
        <dbReference type="ARBA" id="ARBA00005771"/>
    </source>
</evidence>
<gene>
    <name evidence="4" type="ORF">RI129_005666</name>
</gene>
<dbReference type="EMBL" id="JAVRBK010000004">
    <property type="protein sequence ID" value="KAK5644366.1"/>
    <property type="molecule type" value="Genomic_DNA"/>
</dbReference>
<dbReference type="SUPFAM" id="SSF52540">
    <property type="entry name" value="P-loop containing nucleoside triphosphate hydrolases"/>
    <property type="match status" value="1"/>
</dbReference>
<sequence length="324" mass="38042">MELAFNSVNDEVLSEYFTNIFRPGYIHVKGTTLPKRFLDVCNVIENFTVYDDDLWICSFPKSGTTWTQEMIWMILNDLNFIKGKRCLGERFPFLDYEFLFDYRDVHQKVKDFNPPVHFEKSIHFVENHPRPRLIKTHLPWYLLPKQIRSGEKHPKIVSIVRNPRDVCLSYFHHCKLIEGYTGDFDTFAKLFFIGNVPYAPYWTNVLSYWEKTLDSNFLLLKFEDLKSNLSTAVRRVAKFLCKQLTDEQVSQLVNHLSFVNMKNNEAVNYASVVNLHKVLNLVRDGGSFIRSGAVGGYNLQYTEELKTRFDEWVQKGDISNELGY</sequence>
<dbReference type="InterPro" id="IPR000863">
    <property type="entry name" value="Sulfotransferase_dom"/>
</dbReference>
<comment type="caution">
    <text evidence="4">The sequence shown here is derived from an EMBL/GenBank/DDBJ whole genome shotgun (WGS) entry which is preliminary data.</text>
</comment>
<name>A0AAN7VF06_9COLE</name>
<accession>A0AAN7VF06</accession>
<protein>
    <recommendedName>
        <fullName evidence="3">Sulfotransferase domain-containing protein</fullName>
    </recommendedName>
</protein>
<dbReference type="Proteomes" id="UP001329430">
    <property type="component" value="Chromosome 4"/>
</dbReference>
<evidence type="ECO:0000259" key="3">
    <source>
        <dbReference type="Pfam" id="PF00685"/>
    </source>
</evidence>
<dbReference type="Pfam" id="PF00685">
    <property type="entry name" value="Sulfotransfer_1"/>
    <property type="match status" value="1"/>
</dbReference>
<dbReference type="Gene3D" id="3.40.50.300">
    <property type="entry name" value="P-loop containing nucleotide triphosphate hydrolases"/>
    <property type="match status" value="1"/>
</dbReference>
<keyword evidence="5" id="KW-1185">Reference proteome</keyword>
<dbReference type="InterPro" id="IPR027417">
    <property type="entry name" value="P-loop_NTPase"/>
</dbReference>
<evidence type="ECO:0000313" key="4">
    <source>
        <dbReference type="EMBL" id="KAK5644366.1"/>
    </source>
</evidence>
<reference evidence="4 5" key="1">
    <citation type="journal article" date="2024" name="Insects">
        <title>An Improved Chromosome-Level Genome Assembly of the Firefly Pyrocoelia pectoralis.</title>
        <authorList>
            <person name="Fu X."/>
            <person name="Meyer-Rochow V.B."/>
            <person name="Ballantyne L."/>
            <person name="Zhu X."/>
        </authorList>
    </citation>
    <scope>NUCLEOTIDE SEQUENCE [LARGE SCALE GENOMIC DNA]</scope>
    <source>
        <strain evidence="4">XCY_ONT2</strain>
    </source>
</reference>